<protein>
    <submittedName>
        <fullName evidence="2">F-box domain-containing protein</fullName>
    </submittedName>
</protein>
<organism evidence="1 2">
    <name type="scientific">Globodera rostochiensis</name>
    <name type="common">Golden nematode worm</name>
    <name type="synonym">Heterodera rostochiensis</name>
    <dbReference type="NCBI Taxonomy" id="31243"/>
    <lineage>
        <taxon>Eukaryota</taxon>
        <taxon>Metazoa</taxon>
        <taxon>Ecdysozoa</taxon>
        <taxon>Nematoda</taxon>
        <taxon>Chromadorea</taxon>
        <taxon>Rhabditida</taxon>
        <taxon>Tylenchina</taxon>
        <taxon>Tylenchomorpha</taxon>
        <taxon>Tylenchoidea</taxon>
        <taxon>Heteroderidae</taxon>
        <taxon>Heteroderinae</taxon>
        <taxon>Globodera</taxon>
    </lineage>
</organism>
<accession>A0A914HEW4</accession>
<evidence type="ECO:0000313" key="2">
    <source>
        <dbReference type="WBParaSite" id="Gr19_v10_g16358.t1"/>
    </source>
</evidence>
<name>A0A914HEW4_GLORO</name>
<sequence>MCSRGQKDNALTKLMSVAEVMLDVLKFLNYYECCQMEWTSKLFRLMVDRYRNELALCSFYQIQLIPEPAVSLTSYRRAFEITEDFYHENGPLEELPSVEEMENEGWTRLLDQKLPLFAFPDASFALQIQHDAVDSYLLFITKEDDGKPKLCLELPLYAESAEDLSLIRFWLLQLSRVHFWWMDLGRFFFNPDMVSALLSPSRKARSLRSRPFDLHSHQLSLKVGVPDELHNGRFLRFVSTCVTTGYLTLRCGIYFEGILDLLLKNGSRIGSVVVPVGPVHSTVELQNLIIYHAENALNPLTMVGTIEFNTVDDFPWPDLRSSKCLGRTVENDLTHSKYSLSNSHLPNVRFTVTIGHLHGSNEFKRFSIQRIVDNPKESVI</sequence>
<dbReference type="AlphaFoldDB" id="A0A914HEW4"/>
<dbReference type="Proteomes" id="UP000887572">
    <property type="component" value="Unplaced"/>
</dbReference>
<reference evidence="2" key="1">
    <citation type="submission" date="2022-11" db="UniProtKB">
        <authorList>
            <consortium name="WormBaseParasite"/>
        </authorList>
    </citation>
    <scope>IDENTIFICATION</scope>
</reference>
<proteinExistence type="predicted"/>
<keyword evidence="1" id="KW-1185">Reference proteome</keyword>
<dbReference type="WBParaSite" id="Gr19_v10_g16358.t1">
    <property type="protein sequence ID" value="Gr19_v10_g16358.t1"/>
    <property type="gene ID" value="Gr19_v10_g16358"/>
</dbReference>
<evidence type="ECO:0000313" key="1">
    <source>
        <dbReference type="Proteomes" id="UP000887572"/>
    </source>
</evidence>